<dbReference type="InterPro" id="IPR003439">
    <property type="entry name" value="ABC_transporter-like_ATP-bd"/>
</dbReference>
<gene>
    <name evidence="14" type="ordered locus">Mrad2831_6494</name>
</gene>
<keyword evidence="5 10" id="KW-0812">Transmembrane</keyword>
<keyword evidence="6" id="KW-0547">Nucleotide-binding</keyword>
<feature type="domain" description="ABC transmembrane type-1" evidence="12">
    <location>
        <begin position="165"/>
        <end position="444"/>
    </location>
</feature>
<dbReference type="GO" id="GO:0030253">
    <property type="term" value="P:protein secretion by the type I secretion system"/>
    <property type="evidence" value="ECO:0007669"/>
    <property type="project" value="InterPro"/>
</dbReference>
<dbReference type="FunFam" id="3.40.50.300:FF:000299">
    <property type="entry name" value="ABC transporter ATP-binding protein/permease"/>
    <property type="match status" value="1"/>
</dbReference>
<comment type="subcellular location">
    <subcellularLocation>
        <location evidence="1">Cell membrane</location>
        <topology evidence="1">Multi-pass membrane protein</topology>
    </subcellularLocation>
</comment>
<dbReference type="Pfam" id="PF03412">
    <property type="entry name" value="Peptidase_C39"/>
    <property type="match status" value="1"/>
</dbReference>
<sequence>MLKPALIPDQAEPVDTGIRALCAIAGYYRIATEPDHIRRELALDRTNADVSSLLRGAKLSGLKARVVRIRNRKRLSRLPVPAIIRLKDHSFSVYSGVSPAGNFRLVDPVSRIAQDLPYEQFTDTVTDEIILVQRQFRGSGIDPTTFGFRWFLPSIWRYRSPIAHVLIASLFVQIFALVTPLFFQVIVDKVLVHKGYSTLLVIVAGLAVIGLFDVVLQFLRTYALSHTTNRIDVELGQRLFRHLLNLPLGYFETRSAGQTVARMRELETIRAFLTGQGLFSAIDLIFTIIFIAVLLAYSVNLTVIVLISIPIYLVISALFRPALRDTIKAKFDRGAESQQFLVEAVVGIQTLKASAVEPMMRAQWEERLAAYVRTSFSATLLAAGGQNAIQYVSKLTSAALMLFGAKAVIDGDLTVGELVAFNMIAGQVAQPILRLSQIWQDYQQVQISVDRLGDILNAPPEQTSKASAGLPPPKGAIELRNVSFAYRPGAHDVLQDVSLAIRPGEVVGIVGSSGSGKSTLTKLVQRLYTPREGQILVDGIDIAQTDPAWLRSNVGVVLQENLLFNRTIHDNIAFANPAMPRAAVMNVARLAGADEFINRLPMGYDTQIEERGANLSGGQRQRIAIARALATNPRILIFDEATSALDYESERVIQTNMRQIVRGRTVIIIAHRLATVRPCNRIVGMAEGRIVEVGSHEDLLRRQGGLYARLWALQTDQAMAS</sequence>
<reference evidence="14 15" key="1">
    <citation type="submission" date="2008-03" db="EMBL/GenBank/DDBJ databases">
        <title>Complete sequence of plasmid6 of Methylobacterium radiotolerans JCM 2831.</title>
        <authorList>
            <consortium name="US DOE Joint Genome Institute"/>
            <person name="Copeland A."/>
            <person name="Lucas S."/>
            <person name="Lapidus A."/>
            <person name="Glavina del Rio T."/>
            <person name="Dalin E."/>
            <person name="Tice H."/>
            <person name="Bruce D."/>
            <person name="Goodwin L."/>
            <person name="Pitluck S."/>
            <person name="Kiss H."/>
            <person name="Brettin T."/>
            <person name="Detter J.C."/>
            <person name="Han C."/>
            <person name="Kuske C.R."/>
            <person name="Schmutz J."/>
            <person name="Larimer F."/>
            <person name="Land M."/>
            <person name="Hauser L."/>
            <person name="Kyrpides N."/>
            <person name="Mikhailova N."/>
            <person name="Marx C.J."/>
            <person name="Richardson P."/>
        </authorList>
    </citation>
    <scope>NUCLEOTIDE SEQUENCE [LARGE SCALE GENOMIC DNA]</scope>
    <source>
        <strain evidence="15">ATCC 27329 / DSM 1819 / JCM 2831 / NBRC 15690 / NCIMB 10815 / 0-1</strain>
        <plasmid evidence="15">Plasmid pMRAD06</plasmid>
    </source>
</reference>
<keyword evidence="3" id="KW-0813">Transport</keyword>
<dbReference type="InterPro" id="IPR010132">
    <property type="entry name" value="ATPase_T1SS_HlyB"/>
</dbReference>
<evidence type="ECO:0000256" key="9">
    <source>
        <dbReference type="ARBA" id="ARBA00023136"/>
    </source>
</evidence>
<evidence type="ECO:0000256" key="2">
    <source>
        <dbReference type="ARBA" id="ARBA00005417"/>
    </source>
</evidence>
<evidence type="ECO:0000259" key="13">
    <source>
        <dbReference type="PROSITE" id="PS50990"/>
    </source>
</evidence>
<dbReference type="PANTHER" id="PTHR24221:SF647">
    <property type="entry name" value="BLL6336 PROTEIN"/>
    <property type="match status" value="1"/>
</dbReference>
<dbReference type="PANTHER" id="PTHR24221">
    <property type="entry name" value="ATP-BINDING CASSETTE SUB-FAMILY B"/>
    <property type="match status" value="1"/>
</dbReference>
<dbReference type="GO" id="GO:0034040">
    <property type="term" value="F:ATPase-coupled lipid transmembrane transporter activity"/>
    <property type="evidence" value="ECO:0007669"/>
    <property type="project" value="TreeGrafter"/>
</dbReference>
<feature type="domain" description="Peptidase C39" evidence="13">
    <location>
        <begin position="10"/>
        <end position="132"/>
    </location>
</feature>
<dbReference type="GO" id="GO:0005524">
    <property type="term" value="F:ATP binding"/>
    <property type="evidence" value="ECO:0007669"/>
    <property type="project" value="UniProtKB-KW"/>
</dbReference>
<keyword evidence="4" id="KW-1003">Cell membrane</keyword>
<dbReference type="Pfam" id="PF00664">
    <property type="entry name" value="ABC_membrane"/>
    <property type="match status" value="1"/>
</dbReference>
<dbReference type="InterPro" id="IPR027417">
    <property type="entry name" value="P-loop_NTPase"/>
</dbReference>
<dbReference type="PROSITE" id="PS00211">
    <property type="entry name" value="ABC_TRANSPORTER_1"/>
    <property type="match status" value="1"/>
</dbReference>
<dbReference type="EMBL" id="CP001007">
    <property type="protein sequence ID" value="ACB28407.1"/>
    <property type="molecule type" value="Genomic_DNA"/>
</dbReference>
<dbReference type="AlphaFoldDB" id="B1MA82"/>
<feature type="transmembrane region" description="Helical" evidence="10">
    <location>
        <begin position="303"/>
        <end position="323"/>
    </location>
</feature>
<feature type="transmembrane region" description="Helical" evidence="10">
    <location>
        <begin position="162"/>
        <end position="183"/>
    </location>
</feature>
<proteinExistence type="inferred from homology"/>
<evidence type="ECO:0000313" key="14">
    <source>
        <dbReference type="EMBL" id="ACB28407.1"/>
    </source>
</evidence>
<evidence type="ECO:0000256" key="7">
    <source>
        <dbReference type="ARBA" id="ARBA00022840"/>
    </source>
</evidence>
<feature type="transmembrane region" description="Helical" evidence="10">
    <location>
        <begin position="195"/>
        <end position="216"/>
    </location>
</feature>
<evidence type="ECO:0000256" key="4">
    <source>
        <dbReference type="ARBA" id="ARBA00022475"/>
    </source>
</evidence>
<feature type="transmembrane region" description="Helical" evidence="10">
    <location>
        <begin position="271"/>
        <end position="297"/>
    </location>
</feature>
<dbReference type="GO" id="GO:0005886">
    <property type="term" value="C:plasma membrane"/>
    <property type="evidence" value="ECO:0007669"/>
    <property type="project" value="UniProtKB-SubCell"/>
</dbReference>
<keyword evidence="7" id="KW-0067">ATP-binding</keyword>
<dbReference type="Pfam" id="PF00005">
    <property type="entry name" value="ABC_tran"/>
    <property type="match status" value="1"/>
</dbReference>
<evidence type="ECO:0000256" key="5">
    <source>
        <dbReference type="ARBA" id="ARBA00022692"/>
    </source>
</evidence>
<evidence type="ECO:0000259" key="11">
    <source>
        <dbReference type="PROSITE" id="PS50893"/>
    </source>
</evidence>
<dbReference type="InterPro" id="IPR003593">
    <property type="entry name" value="AAA+_ATPase"/>
</dbReference>
<evidence type="ECO:0000256" key="6">
    <source>
        <dbReference type="ARBA" id="ARBA00022741"/>
    </source>
</evidence>
<name>B1MA82_METRJ</name>
<dbReference type="Gene3D" id="1.20.1560.10">
    <property type="entry name" value="ABC transporter type 1, transmembrane domain"/>
    <property type="match status" value="1"/>
</dbReference>
<dbReference type="PATRIC" id="fig|426355.14.peg.14"/>
<dbReference type="Proteomes" id="UP000006589">
    <property type="component" value="Plasmid pMRAD06"/>
</dbReference>
<feature type="domain" description="ABC transporter" evidence="11">
    <location>
        <begin position="477"/>
        <end position="712"/>
    </location>
</feature>
<keyword evidence="14" id="KW-0614">Plasmid</keyword>
<keyword evidence="8 10" id="KW-1133">Transmembrane helix</keyword>
<dbReference type="NCBIfam" id="TIGR01846">
    <property type="entry name" value="type_I_sec_HlyB"/>
    <property type="match status" value="1"/>
</dbReference>
<evidence type="ECO:0000313" key="15">
    <source>
        <dbReference type="Proteomes" id="UP000006589"/>
    </source>
</evidence>
<dbReference type="KEGG" id="mrd:Mrad2831_6494"/>
<dbReference type="CDD" id="cd18588">
    <property type="entry name" value="ABC_6TM_CyaB_HlyB_like"/>
    <property type="match status" value="1"/>
</dbReference>
<dbReference type="GO" id="GO:0016887">
    <property type="term" value="F:ATP hydrolysis activity"/>
    <property type="evidence" value="ECO:0007669"/>
    <property type="project" value="InterPro"/>
</dbReference>
<dbReference type="GO" id="GO:0030256">
    <property type="term" value="C:type I protein secretion system complex"/>
    <property type="evidence" value="ECO:0007669"/>
    <property type="project" value="InterPro"/>
</dbReference>
<dbReference type="InterPro" id="IPR005074">
    <property type="entry name" value="Peptidase_C39"/>
</dbReference>
<evidence type="ECO:0000256" key="3">
    <source>
        <dbReference type="ARBA" id="ARBA00022448"/>
    </source>
</evidence>
<dbReference type="GO" id="GO:0008233">
    <property type="term" value="F:peptidase activity"/>
    <property type="evidence" value="ECO:0007669"/>
    <property type="project" value="InterPro"/>
</dbReference>
<dbReference type="PROSITE" id="PS50893">
    <property type="entry name" value="ABC_TRANSPORTER_2"/>
    <property type="match status" value="1"/>
</dbReference>
<dbReference type="InterPro" id="IPR017871">
    <property type="entry name" value="ABC_transporter-like_CS"/>
</dbReference>
<geneLocation type="plasmid" evidence="14 15">
    <name>pMRAD06</name>
</geneLocation>
<dbReference type="InterPro" id="IPR039421">
    <property type="entry name" value="Type_1_exporter"/>
</dbReference>
<dbReference type="SUPFAM" id="SSF90123">
    <property type="entry name" value="ABC transporter transmembrane region"/>
    <property type="match status" value="1"/>
</dbReference>
<dbReference type="GeneID" id="6135978"/>
<accession>B1MA82</accession>
<dbReference type="PROSITE" id="PS50929">
    <property type="entry name" value="ABC_TM1F"/>
    <property type="match status" value="1"/>
</dbReference>
<dbReference type="OrthoDB" id="9787557at2"/>
<evidence type="ECO:0000259" key="12">
    <source>
        <dbReference type="PROSITE" id="PS50929"/>
    </source>
</evidence>
<evidence type="ECO:0000256" key="8">
    <source>
        <dbReference type="ARBA" id="ARBA00022989"/>
    </source>
</evidence>
<evidence type="ECO:0000256" key="1">
    <source>
        <dbReference type="ARBA" id="ARBA00004651"/>
    </source>
</evidence>
<dbReference type="Gene3D" id="3.90.70.10">
    <property type="entry name" value="Cysteine proteinases"/>
    <property type="match status" value="1"/>
</dbReference>
<dbReference type="SUPFAM" id="SSF52540">
    <property type="entry name" value="P-loop containing nucleoside triphosphate hydrolases"/>
    <property type="match status" value="1"/>
</dbReference>
<dbReference type="PROSITE" id="PS50990">
    <property type="entry name" value="PEPTIDASE_C39"/>
    <property type="match status" value="1"/>
</dbReference>
<dbReference type="Gene3D" id="3.40.50.300">
    <property type="entry name" value="P-loop containing nucleotide triphosphate hydrolases"/>
    <property type="match status" value="1"/>
</dbReference>
<dbReference type="GO" id="GO:0140359">
    <property type="term" value="F:ABC-type transporter activity"/>
    <property type="evidence" value="ECO:0007669"/>
    <property type="project" value="InterPro"/>
</dbReference>
<keyword evidence="9 10" id="KW-0472">Membrane</keyword>
<dbReference type="InterPro" id="IPR036640">
    <property type="entry name" value="ABC1_TM_sf"/>
</dbReference>
<organism evidence="14 15">
    <name type="scientific">Methylobacterium radiotolerans (strain ATCC 27329 / DSM 1819 / JCM 2831 / NBRC 15690 / NCIMB 10815 / 0-1)</name>
    <dbReference type="NCBI Taxonomy" id="426355"/>
    <lineage>
        <taxon>Bacteria</taxon>
        <taxon>Pseudomonadati</taxon>
        <taxon>Pseudomonadota</taxon>
        <taxon>Alphaproteobacteria</taxon>
        <taxon>Hyphomicrobiales</taxon>
        <taxon>Methylobacteriaceae</taxon>
        <taxon>Methylobacterium</taxon>
    </lineage>
</organism>
<dbReference type="RefSeq" id="WP_012316976.1">
    <property type="nucleotide sequence ID" value="NC_010502.1"/>
</dbReference>
<dbReference type="InterPro" id="IPR011527">
    <property type="entry name" value="ABC1_TM_dom"/>
</dbReference>
<comment type="similarity">
    <text evidence="2">Belongs to the ABC transporter superfamily.</text>
</comment>
<evidence type="ECO:0000256" key="10">
    <source>
        <dbReference type="SAM" id="Phobius"/>
    </source>
</evidence>
<dbReference type="SMART" id="SM00382">
    <property type="entry name" value="AAA"/>
    <property type="match status" value="1"/>
</dbReference>
<dbReference type="GO" id="GO:0006508">
    <property type="term" value="P:proteolysis"/>
    <property type="evidence" value="ECO:0007669"/>
    <property type="project" value="InterPro"/>
</dbReference>
<protein>
    <submittedName>
        <fullName evidence="14">Type I secretion system ATPase</fullName>
    </submittedName>
</protein>
<dbReference type="HOGENOM" id="CLU_000604_95_6_5"/>